<evidence type="ECO:0000256" key="5">
    <source>
        <dbReference type="ARBA" id="ARBA00022967"/>
    </source>
</evidence>
<dbReference type="Proteomes" id="UP000267164">
    <property type="component" value="Chromosome"/>
</dbReference>
<organism evidence="10 11">
    <name type="scientific">Nocardia yunnanensis</name>
    <dbReference type="NCBI Taxonomy" id="2382165"/>
    <lineage>
        <taxon>Bacteria</taxon>
        <taxon>Bacillati</taxon>
        <taxon>Actinomycetota</taxon>
        <taxon>Actinomycetes</taxon>
        <taxon>Mycobacteriales</taxon>
        <taxon>Nocardiaceae</taxon>
        <taxon>Nocardia</taxon>
    </lineage>
</organism>
<dbReference type="AlphaFoldDB" id="A0A386ZAH4"/>
<comment type="function">
    <text evidence="1">The transhydrogenation between NADH and NADP is coupled to respiration and ATP hydrolysis and functions as a proton pump across the membrane.</text>
</comment>
<protein>
    <recommendedName>
        <fullName evidence="2">proton-translocating NAD(P)(+) transhydrogenase</fullName>
        <ecNumber evidence="2">7.1.1.1</ecNumber>
    </recommendedName>
</protein>
<evidence type="ECO:0000313" key="11">
    <source>
        <dbReference type="Proteomes" id="UP000267164"/>
    </source>
</evidence>
<dbReference type="InterPro" id="IPR004839">
    <property type="entry name" value="Aminotransferase_I/II_large"/>
</dbReference>
<proteinExistence type="predicted"/>
<evidence type="ECO:0000256" key="6">
    <source>
        <dbReference type="ARBA" id="ARBA00023027"/>
    </source>
</evidence>
<keyword evidence="6" id="KW-0520">NAD</keyword>
<dbReference type="InterPro" id="IPR007886">
    <property type="entry name" value="AlaDH/PNT_N"/>
</dbReference>
<evidence type="ECO:0000259" key="9">
    <source>
        <dbReference type="SMART" id="SM01003"/>
    </source>
</evidence>
<evidence type="ECO:0000313" key="10">
    <source>
        <dbReference type="EMBL" id="AYF74257.1"/>
    </source>
</evidence>
<dbReference type="SUPFAM" id="SSF51735">
    <property type="entry name" value="NAD(P)-binding Rossmann-fold domains"/>
    <property type="match status" value="1"/>
</dbReference>
<comment type="catalytic activity">
    <reaction evidence="7">
        <text>NAD(+) + NADPH + H(+)(in) = NADH + NADP(+) + H(+)(out)</text>
        <dbReference type="Rhea" id="RHEA:47992"/>
        <dbReference type="ChEBI" id="CHEBI:15378"/>
        <dbReference type="ChEBI" id="CHEBI:57540"/>
        <dbReference type="ChEBI" id="CHEBI:57783"/>
        <dbReference type="ChEBI" id="CHEBI:57945"/>
        <dbReference type="ChEBI" id="CHEBI:58349"/>
        <dbReference type="EC" id="7.1.1.1"/>
    </reaction>
</comment>
<dbReference type="SMART" id="SM01002">
    <property type="entry name" value="AlaDh_PNT_C"/>
    <property type="match status" value="1"/>
</dbReference>
<dbReference type="InterPro" id="IPR036291">
    <property type="entry name" value="NAD(P)-bd_dom_sf"/>
</dbReference>
<dbReference type="PANTHER" id="PTHR10160:SF19">
    <property type="entry name" value="PROTON-TRANSLOCATING NAD(P)(+) TRANSHYDROGENASE"/>
    <property type="match status" value="1"/>
</dbReference>
<dbReference type="CDD" id="cd00609">
    <property type="entry name" value="AAT_like"/>
    <property type="match status" value="1"/>
</dbReference>
<dbReference type="GO" id="GO:0030170">
    <property type="term" value="F:pyridoxal phosphate binding"/>
    <property type="evidence" value="ECO:0007669"/>
    <property type="project" value="InterPro"/>
</dbReference>
<dbReference type="Gene3D" id="3.40.50.720">
    <property type="entry name" value="NAD(P)-binding Rossmann-like Domain"/>
    <property type="match status" value="2"/>
</dbReference>
<dbReference type="EC" id="7.1.1.1" evidence="2"/>
<dbReference type="SMART" id="SM01003">
    <property type="entry name" value="AlaDh_PNT_N"/>
    <property type="match status" value="1"/>
</dbReference>
<keyword evidence="10" id="KW-0032">Aminotransferase</keyword>
<dbReference type="GO" id="GO:0008750">
    <property type="term" value="F:proton-translocating NAD(P)+ transhydrogenase activity"/>
    <property type="evidence" value="ECO:0007669"/>
    <property type="project" value="UniProtKB-EC"/>
</dbReference>
<evidence type="ECO:0000256" key="7">
    <source>
        <dbReference type="ARBA" id="ARBA00048202"/>
    </source>
</evidence>
<evidence type="ECO:0000256" key="2">
    <source>
        <dbReference type="ARBA" id="ARBA00012943"/>
    </source>
</evidence>
<dbReference type="RefSeq" id="WP_120736178.1">
    <property type="nucleotide sequence ID" value="NZ_CP032568.1"/>
</dbReference>
<dbReference type="InterPro" id="IPR015424">
    <property type="entry name" value="PyrdxlP-dep_Trfase"/>
</dbReference>
<dbReference type="SUPFAM" id="SSF52283">
    <property type="entry name" value="Formate/glycerate dehydrogenase catalytic domain-like"/>
    <property type="match status" value="1"/>
</dbReference>
<keyword evidence="11" id="KW-1185">Reference proteome</keyword>
<evidence type="ECO:0000256" key="1">
    <source>
        <dbReference type="ARBA" id="ARBA00003943"/>
    </source>
</evidence>
<feature type="domain" description="Alanine dehydrogenase/pyridine nucleotide transhydrogenase NAD(H)-binding" evidence="8">
    <location>
        <begin position="624"/>
        <end position="763"/>
    </location>
</feature>
<keyword evidence="4" id="KW-0521">NADP</keyword>
<name>A0A386ZAH4_9NOCA</name>
<dbReference type="EMBL" id="CP032568">
    <property type="protein sequence ID" value="AYF74257.1"/>
    <property type="molecule type" value="Genomic_DNA"/>
</dbReference>
<dbReference type="Gene3D" id="3.40.640.10">
    <property type="entry name" value="Type I PLP-dependent aspartate aminotransferase-like (Major domain)"/>
    <property type="match status" value="1"/>
</dbReference>
<sequence>MSGGVAVSPLDPVEVADRSDRRKELARGYFDSESRFQGTNGRGYRGLIDAYHGETGLPMDENAVRAVDSAWAQVLAGHAEGGHGTLGGGSPYEKKQPLILRKLAAERLFTRIAEPGPGLRGIRVDTAEVIVSPYSSTVLLEEAIATLARPGGVLVCPEGYYKSAAGHIAKYGLRIVTTEVSADDDFRIDPRSLAEALKYHAAQGDLCGVLLTLPGNPVVADYTVEQLIEIGRVLVAADVPVICDMSFDLLVDGHIPIAALVVPSENGPVRLYDRVLSITGNSKAFNAFGPCKFGAACTGNQEWLTAIRKRLRVAFQRETTHLVRATIEGTSDDRLVQNRKILRERMEAARRSVAGINARFGSDLLRPLGSRDGMFLTLEFRADVMAEAGVRSSADLEDLLLTGAGIDSVALDRTGSRRMGLRLNVITPRRLGTESGADPFEELFDRVERLLERIDAGMTYSGALLERRIPARAAHVKTIGVLRETAARERRVASTPDDVLALVRSGLRVVVERAAGREACFEDADYEAAGALMVPCPKGVFAAADLITWVKPPAYELDALARNGQLLVGFQDPVRRRESIRRLSVAGVESVAFEHMPPELTAARLDPLTAMSRIAGEVAYHEAREHLHRKHPDHDVRALVIGCGQAGLAAIAAATVSAQVPTAAVGNRAEQLEWAEAHGASEFLLGPHPDAIAGFIRAFEPNLVVCAAQRRGQPAPKLLHPGCLEALPTGAVVVDLTAKAGGNCVATQVDSIVTVADAITVLHRSNFPSLYPDVASRAYSAAAVGAILGYSAMV</sequence>
<dbReference type="PANTHER" id="PTHR10160">
    <property type="entry name" value="NAD(P) TRANSHYDROGENASE"/>
    <property type="match status" value="1"/>
</dbReference>
<keyword evidence="3" id="KW-0547">Nucleotide-binding</keyword>
<dbReference type="KEGG" id="nyu:D7D52_10720"/>
<evidence type="ECO:0000256" key="3">
    <source>
        <dbReference type="ARBA" id="ARBA00022741"/>
    </source>
</evidence>
<dbReference type="GO" id="GO:0006740">
    <property type="term" value="P:NADPH regeneration"/>
    <property type="evidence" value="ECO:0007669"/>
    <property type="project" value="TreeGrafter"/>
</dbReference>
<keyword evidence="5" id="KW-1278">Translocase</keyword>
<evidence type="ECO:0000259" key="8">
    <source>
        <dbReference type="SMART" id="SM01002"/>
    </source>
</evidence>
<accession>A0A386ZAH4</accession>
<dbReference type="InterPro" id="IPR007698">
    <property type="entry name" value="AlaDH/PNT_NAD(H)-bd"/>
</dbReference>
<keyword evidence="10" id="KW-0808">Transferase</keyword>
<evidence type="ECO:0000256" key="4">
    <source>
        <dbReference type="ARBA" id="ARBA00022857"/>
    </source>
</evidence>
<reference evidence="10 11" key="1">
    <citation type="submission" date="2018-09" db="EMBL/GenBank/DDBJ databases">
        <title>Nocardia yunnanensis sp. nov., an actinomycete isolated from a soil sample.</title>
        <authorList>
            <person name="Zhang J."/>
        </authorList>
    </citation>
    <scope>NUCLEOTIDE SEQUENCE [LARGE SCALE GENOMIC DNA]</scope>
    <source>
        <strain evidence="10 11">CFHS0054</strain>
    </source>
</reference>
<dbReference type="SUPFAM" id="SSF53383">
    <property type="entry name" value="PLP-dependent transferases"/>
    <property type="match status" value="1"/>
</dbReference>
<dbReference type="GO" id="GO:0050661">
    <property type="term" value="F:NADP binding"/>
    <property type="evidence" value="ECO:0007669"/>
    <property type="project" value="TreeGrafter"/>
</dbReference>
<dbReference type="Pfam" id="PF01262">
    <property type="entry name" value="AlaDh_PNT_C"/>
    <property type="match status" value="1"/>
</dbReference>
<dbReference type="OrthoDB" id="4498254at2"/>
<dbReference type="InterPro" id="IPR015421">
    <property type="entry name" value="PyrdxlP-dep_Trfase_major"/>
</dbReference>
<dbReference type="Pfam" id="PF00155">
    <property type="entry name" value="Aminotran_1_2"/>
    <property type="match status" value="1"/>
</dbReference>
<gene>
    <name evidence="10" type="ORF">D7D52_10720</name>
</gene>
<feature type="domain" description="Alanine dehydrogenase/pyridine nucleotide transhydrogenase N-terminal" evidence="9">
    <location>
        <begin position="480"/>
        <end position="615"/>
    </location>
</feature>
<dbReference type="GO" id="GO:0008483">
    <property type="term" value="F:transaminase activity"/>
    <property type="evidence" value="ECO:0007669"/>
    <property type="project" value="UniProtKB-KW"/>
</dbReference>
<dbReference type="Pfam" id="PF05222">
    <property type="entry name" value="AlaDh_PNT_N"/>
    <property type="match status" value="1"/>
</dbReference>